<reference evidence="1" key="1">
    <citation type="journal article" date="2023" name="Insect Mol. Biol.">
        <title>Genome sequencing provides insights into the evolution of gene families encoding plant cell wall-degrading enzymes in longhorned beetles.</title>
        <authorList>
            <person name="Shin N.R."/>
            <person name="Okamura Y."/>
            <person name="Kirsch R."/>
            <person name="Pauchet Y."/>
        </authorList>
    </citation>
    <scope>NUCLEOTIDE SEQUENCE</scope>
    <source>
        <strain evidence="1">RBIC_L_NR</strain>
    </source>
</reference>
<dbReference type="Pfam" id="PF01395">
    <property type="entry name" value="PBP_GOBP"/>
    <property type="match status" value="1"/>
</dbReference>
<dbReference type="AlphaFoldDB" id="A0AAV8ZLR9"/>
<dbReference type="Gene3D" id="1.10.238.20">
    <property type="entry name" value="Pheromone/general odorant binding protein domain"/>
    <property type="match status" value="1"/>
</dbReference>
<dbReference type="SUPFAM" id="SSF47565">
    <property type="entry name" value="Insect pheromone/odorant-binding proteins"/>
    <property type="match status" value="1"/>
</dbReference>
<sequence length="135" mass="15891">MVIIIIHIFRAAPAPTVDPYAEDMKNRKIMALECIDRVKIDKKIIEMAMQYPTKLPNDIKYKEFLTCSYKKQKFQSADGKMLYDNIYDFLTRFYNRSDLKTLDICKNVTASNDGEMAFNSLECIMTQLYEFEEKI</sequence>
<comment type="caution">
    <text evidence="1">The sequence shown here is derived from an EMBL/GenBank/DDBJ whole genome shotgun (WGS) entry which is preliminary data.</text>
</comment>
<dbReference type="CDD" id="cd23992">
    <property type="entry name" value="PBP_GOBP"/>
    <property type="match status" value="1"/>
</dbReference>
<dbReference type="GO" id="GO:0005549">
    <property type="term" value="F:odorant binding"/>
    <property type="evidence" value="ECO:0007669"/>
    <property type="project" value="InterPro"/>
</dbReference>
<protein>
    <submittedName>
        <fullName evidence="1">Uncharacterized protein</fullName>
    </submittedName>
</protein>
<dbReference type="Proteomes" id="UP001162156">
    <property type="component" value="Unassembled WGS sequence"/>
</dbReference>
<dbReference type="InterPro" id="IPR036728">
    <property type="entry name" value="PBP_GOBP_sf"/>
</dbReference>
<name>A0AAV8ZLR9_9CUCU</name>
<accession>A0AAV8ZLR9</accession>
<proteinExistence type="predicted"/>
<evidence type="ECO:0000313" key="1">
    <source>
        <dbReference type="EMBL" id="KAJ8966342.1"/>
    </source>
</evidence>
<evidence type="ECO:0000313" key="2">
    <source>
        <dbReference type="Proteomes" id="UP001162156"/>
    </source>
</evidence>
<dbReference type="EMBL" id="JANEYF010001027">
    <property type="protein sequence ID" value="KAJ8966342.1"/>
    <property type="molecule type" value="Genomic_DNA"/>
</dbReference>
<dbReference type="InterPro" id="IPR006170">
    <property type="entry name" value="PBP/GOBP"/>
</dbReference>
<keyword evidence="2" id="KW-1185">Reference proteome</keyword>
<gene>
    <name evidence="1" type="ORF">NQ314_003610</name>
</gene>
<organism evidence="1 2">
    <name type="scientific">Rhamnusium bicolor</name>
    <dbReference type="NCBI Taxonomy" id="1586634"/>
    <lineage>
        <taxon>Eukaryota</taxon>
        <taxon>Metazoa</taxon>
        <taxon>Ecdysozoa</taxon>
        <taxon>Arthropoda</taxon>
        <taxon>Hexapoda</taxon>
        <taxon>Insecta</taxon>
        <taxon>Pterygota</taxon>
        <taxon>Neoptera</taxon>
        <taxon>Endopterygota</taxon>
        <taxon>Coleoptera</taxon>
        <taxon>Polyphaga</taxon>
        <taxon>Cucujiformia</taxon>
        <taxon>Chrysomeloidea</taxon>
        <taxon>Cerambycidae</taxon>
        <taxon>Lepturinae</taxon>
        <taxon>Rhagiini</taxon>
        <taxon>Rhamnusium</taxon>
    </lineage>
</organism>